<gene>
    <name evidence="2" type="ORF">RB614_11245</name>
</gene>
<feature type="transmembrane region" description="Helical" evidence="1">
    <location>
        <begin position="554"/>
        <end position="574"/>
    </location>
</feature>
<feature type="transmembrane region" description="Helical" evidence="1">
    <location>
        <begin position="475"/>
        <end position="496"/>
    </location>
</feature>
<dbReference type="RefSeq" id="WP_308712370.1">
    <property type="nucleotide sequence ID" value="NZ_JAVHUY010000009.1"/>
</dbReference>
<reference evidence="2 3" key="1">
    <citation type="submission" date="2023-08" db="EMBL/GenBank/DDBJ databases">
        <title>Phytohabitans sansha sp. nov., isolated from marine sediment.</title>
        <authorList>
            <person name="Zhao Y."/>
            <person name="Yi K."/>
        </authorList>
    </citation>
    <scope>NUCLEOTIDE SEQUENCE [LARGE SCALE GENOMIC DNA]</scope>
    <source>
        <strain evidence="2 3">ZYX-F-186</strain>
    </source>
</reference>
<proteinExistence type="predicted"/>
<sequence length="657" mass="71396">MLALAISALPWLWQRLRRRPASPELVDRAVERLAVAVGIRVGFEVEQRGLHFPTPIPLDWQWSDRGVGSARHVAATPVWTAQHPPAVPGISTVEPDDLDGGNLADLHRVYGGVASGRVVLLGDAGAGKTSAALLLVQRALAHRDTLPDADRTSTPVPVMLTLHGWNPGDQDALSWAASGLLRDYPFLRSTEFGPAVVHELLATGRVALVLDSLDVLPQRLRPAALRKLNSLTAQRIIVLSRRDEMRDVVTNQGLLFAAATLELKSPTAAQAADYLESCHAGPAPPAWQRLLRRLRGGSRDGLTRTLTTTPLMLSLVRDLYGRGDLLGDLLGSGRRTRKAVEEYLLDAILPNAYSPDPATDGPPPRYTVDQARHWLGRLARRMDEANDRDLAWWRLARWVPTFPQFAMTLIIAGTIGTLIGIGDSIGAIPTPIAAGIVGGLIFGMPTGLLTHHAGDLMFGRPTDEPRAWAFHRLRALAAPTAILLWPLLAGAEFALARLRFTFVAAPGEQVPSPVHTMVTAAVFALALLVAYAAARPTGTDLSVLDPLTCWRRDLSYGLLVGAVVGLGWTLVSGVPSARRLAFSVAFGLGFGVTMSRVWRAFLVSIWLRVTGDGPLRLLRFLEDARSKHVLRAVGPRYQFRHARLQDRLATQTAPPRQ</sequence>
<evidence type="ECO:0008006" key="4">
    <source>
        <dbReference type="Google" id="ProtNLM"/>
    </source>
</evidence>
<keyword evidence="3" id="KW-1185">Reference proteome</keyword>
<keyword evidence="1" id="KW-1133">Transmembrane helix</keyword>
<evidence type="ECO:0000313" key="3">
    <source>
        <dbReference type="Proteomes" id="UP001230908"/>
    </source>
</evidence>
<feature type="transmembrane region" description="Helical" evidence="1">
    <location>
        <begin position="516"/>
        <end position="534"/>
    </location>
</feature>
<dbReference type="Proteomes" id="UP001230908">
    <property type="component" value="Unassembled WGS sequence"/>
</dbReference>
<evidence type="ECO:0000313" key="2">
    <source>
        <dbReference type="EMBL" id="MDQ7905096.1"/>
    </source>
</evidence>
<name>A0ABU0ZDG4_9ACTN</name>
<keyword evidence="1" id="KW-0472">Membrane</keyword>
<comment type="caution">
    <text evidence="2">The sequence shown here is derived from an EMBL/GenBank/DDBJ whole genome shotgun (WGS) entry which is preliminary data.</text>
</comment>
<accession>A0ABU0ZDG4</accession>
<dbReference type="EMBL" id="JAVHUY010000009">
    <property type="protein sequence ID" value="MDQ7905096.1"/>
    <property type="molecule type" value="Genomic_DNA"/>
</dbReference>
<feature type="transmembrane region" description="Helical" evidence="1">
    <location>
        <begin position="580"/>
        <end position="598"/>
    </location>
</feature>
<dbReference type="Gene3D" id="3.40.50.300">
    <property type="entry name" value="P-loop containing nucleotide triphosphate hydrolases"/>
    <property type="match status" value="1"/>
</dbReference>
<protein>
    <recommendedName>
        <fullName evidence="4">NACHT domain-containing protein</fullName>
    </recommendedName>
</protein>
<dbReference type="InterPro" id="IPR027417">
    <property type="entry name" value="P-loop_NTPase"/>
</dbReference>
<organism evidence="2 3">
    <name type="scientific">Phytohabitans maris</name>
    <dbReference type="NCBI Taxonomy" id="3071409"/>
    <lineage>
        <taxon>Bacteria</taxon>
        <taxon>Bacillati</taxon>
        <taxon>Actinomycetota</taxon>
        <taxon>Actinomycetes</taxon>
        <taxon>Micromonosporales</taxon>
        <taxon>Micromonosporaceae</taxon>
    </lineage>
</organism>
<evidence type="ECO:0000256" key="1">
    <source>
        <dbReference type="SAM" id="Phobius"/>
    </source>
</evidence>
<keyword evidence="1" id="KW-0812">Transmembrane</keyword>
<feature type="transmembrane region" description="Helical" evidence="1">
    <location>
        <begin position="432"/>
        <end position="454"/>
    </location>
</feature>
<dbReference type="SUPFAM" id="SSF52540">
    <property type="entry name" value="P-loop containing nucleoside triphosphate hydrolases"/>
    <property type="match status" value="1"/>
</dbReference>